<proteinExistence type="predicted"/>
<reference evidence="2 4" key="1">
    <citation type="submission" date="2016-09" db="EMBL/GenBank/DDBJ databases">
        <authorList>
            <consortium name="Pathogen Informatics"/>
        </authorList>
    </citation>
    <scope>NUCLEOTIDE SEQUENCE [LARGE SCALE GENOMIC DNA]</scope>
    <source>
        <strain evidence="2 4">82B</strain>
    </source>
</reference>
<gene>
    <name evidence="2" type="ORF">SAMEA2297795_01522</name>
    <name evidence="1" type="ORF">SAMEA2297796_01143</name>
</gene>
<sequence>MWMCGSGEIGFGFGFGQIMYFWKMILLKLNNMHVSQRQSMLKLNTVNRRWIKLRNGALTYESLE</sequence>
<evidence type="ECO:0000313" key="4">
    <source>
        <dbReference type="Proteomes" id="UP000095768"/>
    </source>
</evidence>
<dbReference type="Proteomes" id="UP000095768">
    <property type="component" value="Unassembled WGS sequence"/>
</dbReference>
<reference evidence="1 3" key="2">
    <citation type="submission" date="2016-09" db="EMBL/GenBank/DDBJ databases">
        <authorList>
            <consortium name="Pathogen Informatics"/>
            <person name="Sun Q."/>
            <person name="Inoue M."/>
        </authorList>
    </citation>
    <scope>NUCLEOTIDE SEQUENCE [LARGE SCALE GENOMIC DNA]</scope>
    <source>
        <strain evidence="1 3">82C</strain>
    </source>
</reference>
<dbReference type="EMBL" id="FMPI01000006">
    <property type="protein sequence ID" value="SCS79250.1"/>
    <property type="molecule type" value="Genomic_DNA"/>
</dbReference>
<name>A0A1D4MJV9_9STAP</name>
<dbReference type="Proteomes" id="UP000095412">
    <property type="component" value="Unassembled WGS sequence"/>
</dbReference>
<evidence type="ECO:0000313" key="2">
    <source>
        <dbReference type="EMBL" id="SCS98696.1"/>
    </source>
</evidence>
<organism evidence="2 4">
    <name type="scientific">Staphylococcus caeli</name>
    <dbReference type="NCBI Taxonomy" id="2201815"/>
    <lineage>
        <taxon>Bacteria</taxon>
        <taxon>Bacillati</taxon>
        <taxon>Bacillota</taxon>
        <taxon>Bacilli</taxon>
        <taxon>Bacillales</taxon>
        <taxon>Staphylococcaceae</taxon>
        <taxon>Staphylococcus</taxon>
    </lineage>
</organism>
<protein>
    <submittedName>
        <fullName evidence="2">Uncharacterized protein</fullName>
    </submittedName>
</protein>
<evidence type="ECO:0000313" key="3">
    <source>
        <dbReference type="Proteomes" id="UP000095412"/>
    </source>
</evidence>
<dbReference type="EMBL" id="FMPG01000005">
    <property type="protein sequence ID" value="SCS98696.1"/>
    <property type="molecule type" value="Genomic_DNA"/>
</dbReference>
<evidence type="ECO:0000313" key="1">
    <source>
        <dbReference type="EMBL" id="SCS79250.1"/>
    </source>
</evidence>
<dbReference type="AlphaFoldDB" id="A0A1D4MJV9"/>
<accession>A0A1D4MJV9</accession>
<keyword evidence="3" id="KW-1185">Reference proteome</keyword>